<evidence type="ECO:0000313" key="2">
    <source>
        <dbReference type="Proteomes" id="UP000789366"/>
    </source>
</evidence>
<organism evidence="1 2">
    <name type="scientific">Cetraspora pellucida</name>
    <dbReference type="NCBI Taxonomy" id="1433469"/>
    <lineage>
        <taxon>Eukaryota</taxon>
        <taxon>Fungi</taxon>
        <taxon>Fungi incertae sedis</taxon>
        <taxon>Mucoromycota</taxon>
        <taxon>Glomeromycotina</taxon>
        <taxon>Glomeromycetes</taxon>
        <taxon>Diversisporales</taxon>
        <taxon>Gigasporaceae</taxon>
        <taxon>Cetraspora</taxon>
    </lineage>
</organism>
<dbReference type="Proteomes" id="UP000789366">
    <property type="component" value="Unassembled WGS sequence"/>
</dbReference>
<reference evidence="1" key="1">
    <citation type="submission" date="2021-06" db="EMBL/GenBank/DDBJ databases">
        <authorList>
            <person name="Kallberg Y."/>
            <person name="Tangrot J."/>
            <person name="Rosling A."/>
        </authorList>
    </citation>
    <scope>NUCLEOTIDE SEQUENCE</scope>
    <source>
        <strain evidence="1">28 12/20/2015</strain>
    </source>
</reference>
<evidence type="ECO:0000313" key="1">
    <source>
        <dbReference type="EMBL" id="CAG8493364.1"/>
    </source>
</evidence>
<dbReference type="EMBL" id="CAJVPW010001842">
    <property type="protein sequence ID" value="CAG8493364.1"/>
    <property type="molecule type" value="Genomic_DNA"/>
</dbReference>
<proteinExistence type="predicted"/>
<name>A0ACA9KUF5_9GLOM</name>
<gene>
    <name evidence="1" type="ORF">SPELUC_LOCUS2661</name>
</gene>
<comment type="caution">
    <text evidence="1">The sequence shown here is derived from an EMBL/GenBank/DDBJ whole genome shotgun (WGS) entry which is preliminary data.</text>
</comment>
<accession>A0ACA9KUF5</accession>
<protein>
    <submittedName>
        <fullName evidence="1">13414_t:CDS:1</fullName>
    </submittedName>
</protein>
<keyword evidence="2" id="KW-1185">Reference proteome</keyword>
<sequence>MLCSPLLVDKVFTNSTKTNYFRRSLSTQGFKELGIDKVGVAFNRDLKSWKYNRRILKLLLELKSMDGEIYD</sequence>